<comment type="caution">
    <text evidence="2">The sequence shown here is derived from an EMBL/GenBank/DDBJ whole genome shotgun (WGS) entry which is preliminary data.</text>
</comment>
<organism evidence="2 3">
    <name type="scientific">Streptomyces glaucosporus</name>
    <dbReference type="NCBI Taxonomy" id="284044"/>
    <lineage>
        <taxon>Bacteria</taxon>
        <taxon>Bacillati</taxon>
        <taxon>Actinomycetota</taxon>
        <taxon>Actinomycetes</taxon>
        <taxon>Kitasatosporales</taxon>
        <taxon>Streptomycetaceae</taxon>
        <taxon>Streptomyces</taxon>
    </lineage>
</organism>
<protein>
    <submittedName>
        <fullName evidence="2">Uncharacterized protein</fullName>
    </submittedName>
</protein>
<dbReference type="RefSeq" id="WP_344629486.1">
    <property type="nucleotide sequence ID" value="NZ_BAAATJ010000003.1"/>
</dbReference>
<gene>
    <name evidence="2" type="ORF">GCM10010420_08670</name>
</gene>
<accession>A0ABP5UW32</accession>
<evidence type="ECO:0000313" key="3">
    <source>
        <dbReference type="Proteomes" id="UP001500058"/>
    </source>
</evidence>
<feature type="compositionally biased region" description="Basic and acidic residues" evidence="1">
    <location>
        <begin position="102"/>
        <end position="124"/>
    </location>
</feature>
<feature type="region of interest" description="Disordered" evidence="1">
    <location>
        <begin position="1"/>
        <end position="124"/>
    </location>
</feature>
<keyword evidence="3" id="KW-1185">Reference proteome</keyword>
<name>A0ABP5UW32_9ACTN</name>
<dbReference type="Proteomes" id="UP001500058">
    <property type="component" value="Unassembled WGS sequence"/>
</dbReference>
<proteinExistence type="predicted"/>
<feature type="compositionally biased region" description="Basic and acidic residues" evidence="1">
    <location>
        <begin position="1"/>
        <end position="32"/>
    </location>
</feature>
<feature type="compositionally biased region" description="Basic and acidic residues" evidence="1">
    <location>
        <begin position="39"/>
        <end position="49"/>
    </location>
</feature>
<sequence length="124" mass="12569">MAGKSENRDEKMKETAQEHVRHISGETAKGRVDPAAAGKRAEETGEPGEKGASGGGKTGQKGTGNVRGSEGMPRSGADLGDRGTGGEAAREAIGADPSKSGGEVEDRSTGESTREETLGDEGKS</sequence>
<feature type="compositionally biased region" description="Gly residues" evidence="1">
    <location>
        <begin position="51"/>
        <end position="62"/>
    </location>
</feature>
<dbReference type="EMBL" id="BAAATJ010000003">
    <property type="protein sequence ID" value="GAA2387834.1"/>
    <property type="molecule type" value="Genomic_DNA"/>
</dbReference>
<reference evidence="3" key="1">
    <citation type="journal article" date="2019" name="Int. J. Syst. Evol. Microbiol.">
        <title>The Global Catalogue of Microorganisms (GCM) 10K type strain sequencing project: providing services to taxonomists for standard genome sequencing and annotation.</title>
        <authorList>
            <consortium name="The Broad Institute Genomics Platform"/>
            <consortium name="The Broad Institute Genome Sequencing Center for Infectious Disease"/>
            <person name="Wu L."/>
            <person name="Ma J."/>
        </authorList>
    </citation>
    <scope>NUCLEOTIDE SEQUENCE [LARGE SCALE GENOMIC DNA]</scope>
    <source>
        <strain evidence="3">JCM 6921</strain>
    </source>
</reference>
<evidence type="ECO:0000256" key="1">
    <source>
        <dbReference type="SAM" id="MobiDB-lite"/>
    </source>
</evidence>
<evidence type="ECO:0000313" key="2">
    <source>
        <dbReference type="EMBL" id="GAA2387834.1"/>
    </source>
</evidence>